<dbReference type="InterPro" id="IPR019405">
    <property type="entry name" value="Lactonase_7-beta_prop"/>
</dbReference>
<dbReference type="AlphaFoldDB" id="A0A0F8BT91"/>
<organism evidence="2 3">
    <name type="scientific">Ceratocystis fimbriata f. sp. platani</name>
    <dbReference type="NCBI Taxonomy" id="88771"/>
    <lineage>
        <taxon>Eukaryota</taxon>
        <taxon>Fungi</taxon>
        <taxon>Dikarya</taxon>
        <taxon>Ascomycota</taxon>
        <taxon>Pezizomycotina</taxon>
        <taxon>Sordariomycetes</taxon>
        <taxon>Hypocreomycetidae</taxon>
        <taxon>Microascales</taxon>
        <taxon>Ceratocystidaceae</taxon>
        <taxon>Ceratocystis</taxon>
    </lineage>
</organism>
<dbReference type="Pfam" id="PF10282">
    <property type="entry name" value="Lactonase"/>
    <property type="match status" value="1"/>
</dbReference>
<dbReference type="PANTHER" id="PTHR30344">
    <property type="entry name" value="6-PHOSPHOGLUCONOLACTONASE-RELATED"/>
    <property type="match status" value="1"/>
</dbReference>
<reference evidence="2 3" key="1">
    <citation type="submission" date="2015-04" db="EMBL/GenBank/DDBJ databases">
        <title>Genome sequence of Ceratocystis platani, a major pathogen of plane trees.</title>
        <authorList>
            <person name="Belbahri L."/>
        </authorList>
    </citation>
    <scope>NUCLEOTIDE SEQUENCE [LARGE SCALE GENOMIC DNA]</scope>
    <source>
        <strain evidence="2 3">CFO</strain>
    </source>
</reference>
<proteinExistence type="inferred from homology"/>
<dbReference type="SUPFAM" id="SSF51004">
    <property type="entry name" value="C-terminal (heme d1) domain of cytochrome cd1-nitrite reductase"/>
    <property type="match status" value="1"/>
</dbReference>
<dbReference type="Gene3D" id="2.130.10.10">
    <property type="entry name" value="YVTN repeat-like/Quinoprotein amine dehydrogenase"/>
    <property type="match status" value="1"/>
</dbReference>
<dbReference type="OrthoDB" id="9972196at2759"/>
<keyword evidence="3" id="KW-1185">Reference proteome</keyword>
<dbReference type="PANTHER" id="PTHR30344:SF1">
    <property type="entry name" value="6-PHOSPHOGLUCONOLACTONASE"/>
    <property type="match status" value="1"/>
</dbReference>
<accession>A0A0F8BT91</accession>
<dbReference type="InterPro" id="IPR015943">
    <property type="entry name" value="WD40/YVTN_repeat-like_dom_sf"/>
</dbReference>
<dbReference type="GO" id="GO:0017057">
    <property type="term" value="F:6-phosphogluconolactonase activity"/>
    <property type="evidence" value="ECO:0007669"/>
    <property type="project" value="UniProtKB-EC"/>
</dbReference>
<keyword evidence="2" id="KW-0378">Hydrolase</keyword>
<comment type="caution">
    <text evidence="2">The sequence shown here is derived from an EMBL/GenBank/DDBJ whole genome shotgun (WGS) entry which is preliminary data.</text>
</comment>
<comment type="similarity">
    <text evidence="1">Belongs to the cycloisomerase 2 family.</text>
</comment>
<evidence type="ECO:0000313" key="3">
    <source>
        <dbReference type="Proteomes" id="UP000034841"/>
    </source>
</evidence>
<dbReference type="Proteomes" id="UP000034841">
    <property type="component" value="Unassembled WGS sequence"/>
</dbReference>
<gene>
    <name evidence="2" type="primary">pgl</name>
    <name evidence="2" type="ORF">CFO_g1853</name>
</gene>
<dbReference type="InterPro" id="IPR011048">
    <property type="entry name" value="Haem_d1_sf"/>
</dbReference>
<protein>
    <submittedName>
        <fullName evidence="2">6-phosphogluconolactonase</fullName>
        <ecNumber evidence="2">3.1.1.31</ecNumber>
    </submittedName>
</protein>
<sequence length="376" mass="39543">MKYQIVSLLVNGAGAANLLAAHSSGSVFSLSFDKDTLTQTGVVSDDQAGPSWITLSSNNGGKKAYIADSSGENAVSATYDVDTNGQLKNAVLGKSPTGVVHSALYGNGFFAGARYDGGSVFTQRLPLDDNSPVLDSFVYTMSSPGPNADRQQSPHPHATFVDPTGQFLLVPDLGADLIRIFRIETSGKLTECPAAATQGGEGPRHGAFWKSTSSETTGLYVVNELGNSITHWSVNYGQCLELASVQTLSSYTAEKPGKAGTKAAEIQVKDNFVYVSNRGDESFGAQQDSIASYSIDPTTGEMKFMELTSAHGYMPRTFDIHPDGHLMAIAGQTSSNVAIVERDTATGKLGKLVANLEVGAVGDVNKGDGLNAVVWV</sequence>
<evidence type="ECO:0000256" key="1">
    <source>
        <dbReference type="ARBA" id="ARBA00005564"/>
    </source>
</evidence>
<evidence type="ECO:0000313" key="2">
    <source>
        <dbReference type="EMBL" id="KKF95798.1"/>
    </source>
</evidence>
<name>A0A0F8BT91_CERFI</name>
<dbReference type="EMBL" id="LBBL01000078">
    <property type="protein sequence ID" value="KKF95798.1"/>
    <property type="molecule type" value="Genomic_DNA"/>
</dbReference>
<dbReference type="InterPro" id="IPR050282">
    <property type="entry name" value="Cycloisomerase_2"/>
</dbReference>
<dbReference type="EC" id="3.1.1.31" evidence="2"/>